<feature type="domain" description="Nucleotidyl transferase" evidence="1">
    <location>
        <begin position="20"/>
        <end position="196"/>
    </location>
</feature>
<sequence>MINILLPSMGTSLFFKDSYFPKPLTEINGKTMMELVVDNYKSLDPKNYVFVFSEEDCRKFHLDSSVRILSPACKVIKLNNQTSGALCTCLMALEYIDNDTSLIIANSDQIIETDYTEVLGYFHRMNADAGVITFPNIHPRWSYARCMGDEVLEVAEKRPLSKDAIAGFYYFRKGSDFVEAAKNALFKQNHLEGKYYISASVNELILLGKKVGCFEIEKEQYRSFYSPAKIKEYEDSLK</sequence>
<evidence type="ECO:0000259" key="1">
    <source>
        <dbReference type="Pfam" id="PF00483"/>
    </source>
</evidence>
<keyword evidence="3" id="KW-1185">Reference proteome</keyword>
<dbReference type="Proteomes" id="UP000018461">
    <property type="component" value="Unassembled WGS sequence"/>
</dbReference>
<protein>
    <recommendedName>
        <fullName evidence="1">Nucleotidyl transferase domain-containing protein</fullName>
    </recommendedName>
</protein>
<accession>G9WQ77</accession>
<dbReference type="RefSeq" id="WP_009535356.1">
    <property type="nucleotide sequence ID" value="NZ_KE148312.1"/>
</dbReference>
<evidence type="ECO:0000313" key="2">
    <source>
        <dbReference type="EMBL" id="EHL09537.1"/>
    </source>
</evidence>
<proteinExistence type="predicted"/>
<gene>
    <name evidence="2" type="ORF">HMPREF9625_01510</name>
</gene>
<name>G9WQ77_9FIRM</name>
<dbReference type="InterPro" id="IPR029044">
    <property type="entry name" value="Nucleotide-diphossugar_trans"/>
</dbReference>
<evidence type="ECO:0000313" key="3">
    <source>
        <dbReference type="Proteomes" id="UP000018461"/>
    </source>
</evidence>
<dbReference type="Gene3D" id="3.90.550.10">
    <property type="entry name" value="Spore Coat Polysaccharide Biosynthesis Protein SpsA, Chain A"/>
    <property type="match status" value="1"/>
</dbReference>
<dbReference type="InterPro" id="IPR005835">
    <property type="entry name" value="NTP_transferase_dom"/>
</dbReference>
<dbReference type="AlphaFoldDB" id="G9WQ77"/>
<dbReference type="Pfam" id="PF00483">
    <property type="entry name" value="NTP_transferase"/>
    <property type="match status" value="1"/>
</dbReference>
<dbReference type="PATRIC" id="fig|796943.3.peg.1975"/>
<dbReference type="STRING" id="796943.HMPREF9625_01510"/>
<dbReference type="SUPFAM" id="SSF53448">
    <property type="entry name" value="Nucleotide-diphospho-sugar transferases"/>
    <property type="match status" value="1"/>
</dbReference>
<reference evidence="2" key="2">
    <citation type="submission" date="2013-03" db="EMBL/GenBank/DDBJ databases">
        <title>The Genome Sequence of Oribacterium sp. ACB1.</title>
        <authorList>
            <consortium name="The Broad Institute Genomics Platform"/>
            <consortium name="The Broad Institute Genome Sequencing Center for Infectious Disease"/>
            <person name="Earl A."/>
            <person name="Ward D."/>
            <person name="Feldgarden M."/>
            <person name="Gevers D."/>
            <person name="Sizova M."/>
            <person name="Hazen A."/>
            <person name="Epstein S."/>
            <person name="Walker B."/>
            <person name="Young S."/>
            <person name="Zeng Q."/>
            <person name="Gargeya S."/>
            <person name="Fitzgerald M."/>
            <person name="Haas B."/>
            <person name="Abouelleil A."/>
            <person name="Allen A.W."/>
            <person name="Alvarado L."/>
            <person name="Arachchi H.M."/>
            <person name="Berlin A.M."/>
            <person name="Chapman S.B."/>
            <person name="Gainer-Dewar J."/>
            <person name="Goldberg J."/>
            <person name="Griggs A."/>
            <person name="Gujja S."/>
            <person name="Hansen M."/>
            <person name="Howarth C."/>
            <person name="Imamovic A."/>
            <person name="Ireland A."/>
            <person name="Larimer J."/>
            <person name="McCowan C."/>
            <person name="Murphy C."/>
            <person name="Pearson M."/>
            <person name="Poon T.W."/>
            <person name="Priest M."/>
            <person name="Roberts A."/>
            <person name="Saif S."/>
            <person name="Shea T."/>
            <person name="Sisk P."/>
            <person name="Sykes S."/>
            <person name="Wortman J."/>
            <person name="Nusbaum C."/>
            <person name="Birren B."/>
        </authorList>
    </citation>
    <scope>NUCLEOTIDE SEQUENCE [LARGE SCALE GENOMIC DNA]</scope>
    <source>
        <strain evidence="2">ACB1</strain>
    </source>
</reference>
<reference evidence="2" key="1">
    <citation type="submission" date="2011-08" db="EMBL/GenBank/DDBJ databases">
        <authorList>
            <consortium name="The Broad Institute Genome Sequencing Platform"/>
            <person name="Earl A."/>
            <person name="Ward D."/>
            <person name="Feldgarden M."/>
            <person name="Gevers D."/>
            <person name="Sizova M."/>
            <person name="Hazen A."/>
            <person name="Epstein S."/>
            <person name="Young S.K."/>
            <person name="Zeng Q."/>
            <person name="Gargeya S."/>
            <person name="Fitzgerald M."/>
            <person name="Haas B."/>
            <person name="Abouelleil A."/>
            <person name="Alvarado L."/>
            <person name="Arachchi H.M."/>
            <person name="Berlin A."/>
            <person name="Brown A."/>
            <person name="Chapman S.B."/>
            <person name="Chen Z."/>
            <person name="Dunbar C."/>
            <person name="Freedman E."/>
            <person name="Gearin G."/>
            <person name="Gellesch M."/>
            <person name="Goldberg J."/>
            <person name="Griggs A."/>
            <person name="Gujja S."/>
            <person name="Heiman D."/>
            <person name="Howarth C."/>
            <person name="Larson L."/>
            <person name="Lui A."/>
            <person name="MacDonald P.J.P."/>
            <person name="Montmayeur A."/>
            <person name="Murphy C."/>
            <person name="Neiman D."/>
            <person name="Pearson M."/>
            <person name="Priest M."/>
            <person name="Roberts A."/>
            <person name="Saif S."/>
            <person name="Shea T."/>
            <person name="Shenoy N."/>
            <person name="Sisk P."/>
            <person name="Stolte C."/>
            <person name="Sykes S."/>
            <person name="Wortman J."/>
            <person name="Nusbaum C."/>
            <person name="Birren B."/>
        </authorList>
    </citation>
    <scope>NUCLEOTIDE SEQUENCE</scope>
    <source>
        <strain evidence="2">ACB1</strain>
    </source>
</reference>
<dbReference type="CDD" id="cd04183">
    <property type="entry name" value="GT2_BcE_like"/>
    <property type="match status" value="1"/>
</dbReference>
<dbReference type="HOGENOM" id="CLU_065567_1_0_9"/>
<comment type="caution">
    <text evidence="2">The sequence shown here is derived from an EMBL/GenBank/DDBJ whole genome shotgun (WGS) entry which is preliminary data.</text>
</comment>
<organism evidence="2 3">
    <name type="scientific">Oribacterium parvum ACB1</name>
    <dbReference type="NCBI Taxonomy" id="796943"/>
    <lineage>
        <taxon>Bacteria</taxon>
        <taxon>Bacillati</taxon>
        <taxon>Bacillota</taxon>
        <taxon>Clostridia</taxon>
        <taxon>Lachnospirales</taxon>
        <taxon>Lachnospiraceae</taxon>
        <taxon>Oribacterium</taxon>
    </lineage>
</organism>
<dbReference type="PIRSF" id="PIRSF028162">
    <property type="entry name" value="BcbE_prd"/>
    <property type="match status" value="1"/>
</dbReference>
<dbReference type="EMBL" id="AFZC02000002">
    <property type="protein sequence ID" value="EHL09537.1"/>
    <property type="molecule type" value="Genomic_DNA"/>
</dbReference>
<dbReference type="InterPro" id="IPR016873">
    <property type="entry name" value="Caps_polysacc_synth_BcbE_prd"/>
</dbReference>